<comment type="caution">
    <text evidence="2">The sequence shown here is derived from an EMBL/GenBank/DDBJ whole genome shotgun (WGS) entry which is preliminary data.</text>
</comment>
<evidence type="ECO:0000313" key="2">
    <source>
        <dbReference type="EMBL" id="RJL32031.1"/>
    </source>
</evidence>
<keyword evidence="3" id="KW-1185">Reference proteome</keyword>
<dbReference type="SUPFAM" id="SSF69118">
    <property type="entry name" value="AhpD-like"/>
    <property type="match status" value="1"/>
</dbReference>
<reference evidence="2 3" key="1">
    <citation type="submission" date="2018-09" db="EMBL/GenBank/DDBJ databases">
        <title>YIM 75507 draft genome.</title>
        <authorList>
            <person name="Tang S."/>
            <person name="Feng Y."/>
        </authorList>
    </citation>
    <scope>NUCLEOTIDE SEQUENCE [LARGE SCALE GENOMIC DNA]</scope>
    <source>
        <strain evidence="2 3">YIM 75507</strain>
    </source>
</reference>
<evidence type="ECO:0000313" key="3">
    <source>
        <dbReference type="Proteomes" id="UP000265768"/>
    </source>
</evidence>
<accession>A0A3A4AS54</accession>
<proteinExistence type="predicted"/>
<evidence type="ECO:0000259" key="1">
    <source>
        <dbReference type="Pfam" id="PF02627"/>
    </source>
</evidence>
<dbReference type="EMBL" id="QZEY01000005">
    <property type="protein sequence ID" value="RJL32031.1"/>
    <property type="molecule type" value="Genomic_DNA"/>
</dbReference>
<dbReference type="InterPro" id="IPR003779">
    <property type="entry name" value="CMD-like"/>
</dbReference>
<dbReference type="InterPro" id="IPR004675">
    <property type="entry name" value="AhpD_core"/>
</dbReference>
<dbReference type="Gene3D" id="1.20.1290.10">
    <property type="entry name" value="AhpD-like"/>
    <property type="match status" value="1"/>
</dbReference>
<sequence>MTQRMDLAKTAPEVYQAMFALEKYILGSELPHTTYHLVKLRASQLNGCAFCVDMHSFDMKAAGETDARIFGLAAWRESPHYTPEERAALAYTEAATRLTEGGVPDDVWEEVREHYTEAQTAALVAGVVAINAWNRIAVPTRMVPRSYQEA</sequence>
<dbReference type="GO" id="GO:0051920">
    <property type="term" value="F:peroxiredoxin activity"/>
    <property type="evidence" value="ECO:0007669"/>
    <property type="project" value="InterPro"/>
</dbReference>
<dbReference type="Pfam" id="PF02627">
    <property type="entry name" value="CMD"/>
    <property type="match status" value="1"/>
</dbReference>
<dbReference type="OrthoDB" id="331146at2"/>
<organism evidence="2 3">
    <name type="scientific">Bailinhaonella thermotolerans</name>
    <dbReference type="NCBI Taxonomy" id="1070861"/>
    <lineage>
        <taxon>Bacteria</taxon>
        <taxon>Bacillati</taxon>
        <taxon>Actinomycetota</taxon>
        <taxon>Actinomycetes</taxon>
        <taxon>Streptosporangiales</taxon>
        <taxon>Streptosporangiaceae</taxon>
        <taxon>Bailinhaonella</taxon>
    </lineage>
</organism>
<dbReference type="NCBIfam" id="TIGR00778">
    <property type="entry name" value="ahpD_dom"/>
    <property type="match status" value="1"/>
</dbReference>
<dbReference type="PANTHER" id="PTHR34846">
    <property type="entry name" value="4-CARBOXYMUCONOLACTONE DECARBOXYLASE FAMILY PROTEIN (AFU_ORTHOLOGUE AFUA_6G11590)"/>
    <property type="match status" value="1"/>
</dbReference>
<dbReference type="InterPro" id="IPR029032">
    <property type="entry name" value="AhpD-like"/>
</dbReference>
<dbReference type="PANTHER" id="PTHR34846:SF10">
    <property type="entry name" value="CYTOPLASMIC PROTEIN"/>
    <property type="match status" value="1"/>
</dbReference>
<dbReference type="AlphaFoldDB" id="A0A3A4AS54"/>
<protein>
    <submittedName>
        <fullName evidence="2">Carboxymuconolactone decarboxylase family protein</fullName>
    </submittedName>
</protein>
<feature type="domain" description="Carboxymuconolactone decarboxylase-like" evidence="1">
    <location>
        <begin position="12"/>
        <end position="93"/>
    </location>
</feature>
<dbReference type="Proteomes" id="UP000265768">
    <property type="component" value="Unassembled WGS sequence"/>
</dbReference>
<gene>
    <name evidence="2" type="ORF">D5H75_16495</name>
</gene>
<name>A0A3A4AS54_9ACTN</name>
<dbReference type="RefSeq" id="WP_119927349.1">
    <property type="nucleotide sequence ID" value="NZ_QZEY01000005.1"/>
</dbReference>